<name>A0ABW6WCB4_9ACTN</name>
<evidence type="ECO:0000256" key="5">
    <source>
        <dbReference type="ARBA" id="ARBA00022801"/>
    </source>
</evidence>
<dbReference type="InterPro" id="IPR000421">
    <property type="entry name" value="FA58C"/>
</dbReference>
<dbReference type="RefSeq" id="WP_051115210.1">
    <property type="nucleotide sequence ID" value="NZ_JBIAZU010000002.1"/>
</dbReference>
<organism evidence="13 14">
    <name type="scientific">Paractinoplanes globisporus</name>
    <dbReference type="NCBI Taxonomy" id="113565"/>
    <lineage>
        <taxon>Bacteria</taxon>
        <taxon>Bacillati</taxon>
        <taxon>Actinomycetota</taxon>
        <taxon>Actinomycetes</taxon>
        <taxon>Micromonosporales</taxon>
        <taxon>Micromonosporaceae</taxon>
        <taxon>Paractinoplanes</taxon>
    </lineage>
</organism>
<feature type="region of interest" description="Disordered" evidence="10">
    <location>
        <begin position="169"/>
        <end position="196"/>
    </location>
</feature>
<feature type="domain" description="F5/8 type C" evidence="12">
    <location>
        <begin position="27"/>
        <end position="159"/>
    </location>
</feature>
<keyword evidence="3" id="KW-0964">Secreted</keyword>
<dbReference type="Gene3D" id="2.60.120.260">
    <property type="entry name" value="Galactose-binding domain-like"/>
    <property type="match status" value="2"/>
</dbReference>
<dbReference type="EMBL" id="JBIAZU010000002">
    <property type="protein sequence ID" value="MFF5290155.1"/>
    <property type="molecule type" value="Genomic_DNA"/>
</dbReference>
<dbReference type="Pfam" id="PF00754">
    <property type="entry name" value="F5_F8_type_C"/>
    <property type="match status" value="1"/>
</dbReference>
<comment type="subcellular location">
    <subcellularLocation>
        <location evidence="1">Secreted</location>
    </subcellularLocation>
</comment>
<comment type="similarity">
    <text evidence="2">Belongs to the glycosyl hydrolase 3 family.</text>
</comment>
<feature type="compositionally biased region" description="Polar residues" evidence="10">
    <location>
        <begin position="38"/>
        <end position="60"/>
    </location>
</feature>
<sequence length="1061" mass="109601">MSIPRWRSVLIGAAALLLVSIVLVAPSAHAALTLLSQGRPTTASSTENAGTPATSATDGNDGTRWASAFADPQWLQVDLGSSQAISQVSLHWETARAATFKIQVSTDGNAWTDATPVTNGVDGTQTLSLTATGRFIRMYGLTRATQYGYSLWEFQVFGGSAPTSCAAGNSAVGHPTTASSAENAGTPATSATDGNDGTRWSSAFADPQWLQVDLGSSQQICGADLRWETARAATFKIQVSTDGNAWTDATPVTNGIDGTQTVSLSATGRFIRMYGLTRATAFGYSLWEFIVHTVGGPTSSPPPTGGTGCPWVGSTAPIADRVAQVLARMTIDQKVSILHGNNNASPYIGNVTGIPALCIPGLGLQDGPAGVGDGLDGVTQMPSGTATAATFDTDYALQYGTAIGAEFAGKGANVALGPTVNIVRDPRWGRAFETYGEDPYLSGQMAAADVRGIQSQGVMASVKHAAVYNIEHPAGSVVVDERTLQEIYLPAFQTAIRDGAPASVMCAYSVVNSVPACQNPALLNTGLYQQAGFGGFVESDWSGTHSTVESANAGLTMEMPNGYFYADFLKQAVQAGTVTTQTLDTMVSRVLTQMFAFGLFDRAPSGSLGATVTTPAHVQVALRGAQEGTVLLKNTGILPLATSGLSSIAVIGVDGGAGTQTIGGGSATVRSGATVWPLTGIQNRVAGTGVTVAYDEGSNQASAVALAQRSSVAIVFASDNYGNEEHDSANLTLPNNQDALISAVVAANPRTVVVLNNNAAIAMPWLSQVPAVFEGFYDGQQWGTAIAGLLFGDINPSGKLPMTFPTSLSAVPASTAAQWPGVNGQVQYSEGLQVGYRWYDARNVTPMFPFGFGLSYTTFAFSDLHASAMTNGVATVTATVRNSGTRAGTEVAQLYVTNPASDGEPPHQLKGFQRITLAAGASATATFQLRSRDLAHWDTATHTWKTTAGAYTILLGNSSRNLPVTTTLTAPASLTVSTASSPITASSGLVNPHGMSSPVGKAISWPASAGAPGQWMATGLPPGLTMSPAGVVTGTPTARGTSTVRVTKDGTDSMTFVWTVS</sequence>
<dbReference type="GO" id="GO:0016787">
    <property type="term" value="F:hydrolase activity"/>
    <property type="evidence" value="ECO:0007669"/>
    <property type="project" value="UniProtKB-KW"/>
</dbReference>
<reference evidence="13 14" key="1">
    <citation type="submission" date="2024-10" db="EMBL/GenBank/DDBJ databases">
        <title>The Natural Products Discovery Center: Release of the First 8490 Sequenced Strains for Exploring Actinobacteria Biosynthetic Diversity.</title>
        <authorList>
            <person name="Kalkreuter E."/>
            <person name="Kautsar S.A."/>
            <person name="Yang D."/>
            <person name="Bader C.D."/>
            <person name="Teijaro C.N."/>
            <person name="Fluegel L."/>
            <person name="Davis C.M."/>
            <person name="Simpson J.R."/>
            <person name="Lauterbach L."/>
            <person name="Steele A.D."/>
            <person name="Gui C."/>
            <person name="Meng S."/>
            <person name="Li G."/>
            <person name="Viehrig K."/>
            <person name="Ye F."/>
            <person name="Su P."/>
            <person name="Kiefer A.F."/>
            <person name="Nichols A."/>
            <person name="Cepeda A.J."/>
            <person name="Yan W."/>
            <person name="Fan B."/>
            <person name="Jiang Y."/>
            <person name="Adhikari A."/>
            <person name="Zheng C.-J."/>
            <person name="Schuster L."/>
            <person name="Cowan T.M."/>
            <person name="Smanski M.J."/>
            <person name="Chevrette M.G."/>
            <person name="De Carvalho L.P.S."/>
            <person name="Shen B."/>
        </authorList>
    </citation>
    <scope>NUCLEOTIDE SEQUENCE [LARGE SCALE GENOMIC DNA]</scope>
    <source>
        <strain evidence="13 14">NPDC000087</strain>
    </source>
</reference>
<evidence type="ECO:0000259" key="12">
    <source>
        <dbReference type="PROSITE" id="PS50022"/>
    </source>
</evidence>
<dbReference type="InterPro" id="IPR050288">
    <property type="entry name" value="Cellulose_deg_GH3"/>
</dbReference>
<proteinExistence type="inferred from homology"/>
<dbReference type="Gene3D" id="3.40.50.1700">
    <property type="entry name" value="Glycoside hydrolase family 3 C-terminal domain"/>
    <property type="match status" value="1"/>
</dbReference>
<evidence type="ECO:0000256" key="8">
    <source>
        <dbReference type="ARBA" id="ARBA00041601"/>
    </source>
</evidence>
<dbReference type="PROSITE" id="PS50022">
    <property type="entry name" value="FA58C_3"/>
    <property type="match status" value="2"/>
</dbReference>
<dbReference type="Pfam" id="PF01915">
    <property type="entry name" value="Glyco_hydro_3_C"/>
    <property type="match status" value="1"/>
</dbReference>
<dbReference type="Pfam" id="PF00933">
    <property type="entry name" value="Glyco_hydro_3"/>
    <property type="match status" value="1"/>
</dbReference>
<evidence type="ECO:0000256" key="3">
    <source>
        <dbReference type="ARBA" id="ARBA00022525"/>
    </source>
</evidence>
<dbReference type="InterPro" id="IPR036962">
    <property type="entry name" value="Glyco_hydro_3_N_sf"/>
</dbReference>
<dbReference type="InterPro" id="IPR017853">
    <property type="entry name" value="GH"/>
</dbReference>
<dbReference type="InterPro" id="IPR001764">
    <property type="entry name" value="Glyco_hydro_3_N"/>
</dbReference>
<feature type="signal peptide" evidence="11">
    <location>
        <begin position="1"/>
        <end position="30"/>
    </location>
</feature>
<evidence type="ECO:0000256" key="11">
    <source>
        <dbReference type="SAM" id="SignalP"/>
    </source>
</evidence>
<protein>
    <recommendedName>
        <fullName evidence="6">Probable beta-glucosidase G</fullName>
    </recommendedName>
    <alternativeName>
        <fullName evidence="7">Beta-D-glucoside glucohydrolase G</fullName>
    </alternativeName>
    <alternativeName>
        <fullName evidence="8">Cellobiase G</fullName>
    </alternativeName>
    <alternativeName>
        <fullName evidence="9">Gentiobiase G</fullName>
    </alternativeName>
</protein>
<evidence type="ECO:0000256" key="2">
    <source>
        <dbReference type="ARBA" id="ARBA00005336"/>
    </source>
</evidence>
<dbReference type="SUPFAM" id="SSF51445">
    <property type="entry name" value="(Trans)glycosidases"/>
    <property type="match status" value="1"/>
</dbReference>
<keyword evidence="5 13" id="KW-0378">Hydrolase</keyword>
<dbReference type="PANTHER" id="PTHR42715">
    <property type="entry name" value="BETA-GLUCOSIDASE"/>
    <property type="match status" value="1"/>
</dbReference>
<evidence type="ECO:0000256" key="6">
    <source>
        <dbReference type="ARBA" id="ARBA00039579"/>
    </source>
</evidence>
<keyword evidence="4 11" id="KW-0732">Signal</keyword>
<evidence type="ECO:0000256" key="4">
    <source>
        <dbReference type="ARBA" id="ARBA00022729"/>
    </source>
</evidence>
<dbReference type="PANTHER" id="PTHR42715:SF12">
    <property type="entry name" value="BETA-GLUCOSIDASE G-RELATED"/>
    <property type="match status" value="1"/>
</dbReference>
<dbReference type="Pfam" id="PF14310">
    <property type="entry name" value="Fn3-like"/>
    <property type="match status" value="1"/>
</dbReference>
<dbReference type="SUPFAM" id="SSF52279">
    <property type="entry name" value="Beta-D-glucan exohydrolase, C-terminal domain"/>
    <property type="match status" value="1"/>
</dbReference>
<dbReference type="SUPFAM" id="SSF49785">
    <property type="entry name" value="Galactose-binding domain-like"/>
    <property type="match status" value="2"/>
</dbReference>
<dbReference type="SMART" id="SM01217">
    <property type="entry name" value="Fn3_like"/>
    <property type="match status" value="1"/>
</dbReference>
<evidence type="ECO:0000313" key="13">
    <source>
        <dbReference type="EMBL" id="MFF5290155.1"/>
    </source>
</evidence>
<dbReference type="InterPro" id="IPR008979">
    <property type="entry name" value="Galactose-bd-like_sf"/>
</dbReference>
<dbReference type="InterPro" id="IPR002772">
    <property type="entry name" value="Glyco_hydro_3_C"/>
</dbReference>
<dbReference type="Gene3D" id="3.20.20.300">
    <property type="entry name" value="Glycoside hydrolase, family 3, N-terminal domain"/>
    <property type="match status" value="1"/>
</dbReference>
<comment type="caution">
    <text evidence="13">The sequence shown here is derived from an EMBL/GenBank/DDBJ whole genome shotgun (WGS) entry which is preliminary data.</text>
</comment>
<evidence type="ECO:0000256" key="10">
    <source>
        <dbReference type="SAM" id="MobiDB-lite"/>
    </source>
</evidence>
<feature type="region of interest" description="Disordered" evidence="10">
    <location>
        <begin position="38"/>
        <end position="62"/>
    </location>
</feature>
<feature type="chain" id="PRO_5045144547" description="Probable beta-glucosidase G" evidence="11">
    <location>
        <begin position="31"/>
        <end position="1061"/>
    </location>
</feature>
<dbReference type="InterPro" id="IPR013783">
    <property type="entry name" value="Ig-like_fold"/>
</dbReference>
<dbReference type="InterPro" id="IPR036881">
    <property type="entry name" value="Glyco_hydro_3_C_sf"/>
</dbReference>
<dbReference type="Proteomes" id="UP001602245">
    <property type="component" value="Unassembled WGS sequence"/>
</dbReference>
<dbReference type="Gene3D" id="2.60.40.10">
    <property type="entry name" value="Immunoglobulins"/>
    <property type="match status" value="2"/>
</dbReference>
<accession>A0ABW6WCB4</accession>
<evidence type="ECO:0000256" key="1">
    <source>
        <dbReference type="ARBA" id="ARBA00004613"/>
    </source>
</evidence>
<dbReference type="PRINTS" id="PR00133">
    <property type="entry name" value="GLHYDRLASE3"/>
</dbReference>
<feature type="compositionally biased region" description="Polar residues" evidence="10">
    <location>
        <begin position="176"/>
        <end position="196"/>
    </location>
</feature>
<dbReference type="InterPro" id="IPR026891">
    <property type="entry name" value="Fn3-like"/>
</dbReference>
<evidence type="ECO:0000256" key="9">
    <source>
        <dbReference type="ARBA" id="ARBA00041808"/>
    </source>
</evidence>
<evidence type="ECO:0000313" key="14">
    <source>
        <dbReference type="Proteomes" id="UP001602245"/>
    </source>
</evidence>
<feature type="domain" description="F5/8 type C" evidence="12">
    <location>
        <begin position="160"/>
        <end position="294"/>
    </location>
</feature>
<gene>
    <name evidence="13" type="ORF">ACFY35_11975</name>
</gene>
<evidence type="ECO:0000256" key="7">
    <source>
        <dbReference type="ARBA" id="ARBA00041276"/>
    </source>
</evidence>
<keyword evidence="14" id="KW-1185">Reference proteome</keyword>
<dbReference type="Pfam" id="PF22633">
    <property type="entry name" value="F5_F8_type_C_2"/>
    <property type="match status" value="1"/>
</dbReference>